<evidence type="ECO:0000313" key="5">
    <source>
        <dbReference type="Proteomes" id="UP000663854"/>
    </source>
</evidence>
<sequence length="175" mass="20619">MSLLSLVFIWLDKCIGNLPGENEKLKEKFRKLLLPIRQFDKPSSCLDSIELSLKNKCIFFITSNSFVDEEFLKKIASLSNVYRIYIYNQEGNDYQFTDTNLIKKIGLERIIQFDEQLYKQIILDLIKIYSKESNQSRQAKELLKSAVKLLNTIDDKDEDLQDIEKYLISRIHNLK</sequence>
<evidence type="ECO:0000313" key="6">
    <source>
        <dbReference type="Proteomes" id="UP000663870"/>
    </source>
</evidence>
<keyword evidence="1" id="KW-0732">Signal</keyword>
<evidence type="ECO:0000256" key="1">
    <source>
        <dbReference type="SAM" id="SignalP"/>
    </source>
</evidence>
<dbReference type="AlphaFoldDB" id="A0A814A383"/>
<comment type="caution">
    <text evidence="3">The sequence shown here is derived from an EMBL/GenBank/DDBJ whole genome shotgun (WGS) entry which is preliminary data.</text>
</comment>
<evidence type="ECO:0000313" key="4">
    <source>
        <dbReference type="EMBL" id="CAF0949149.1"/>
    </source>
</evidence>
<name>A0A814A383_9BILA</name>
<dbReference type="EMBL" id="CAJNOL010000231">
    <property type="protein sequence ID" value="CAF0949149.1"/>
    <property type="molecule type" value="Genomic_DNA"/>
</dbReference>
<keyword evidence="6" id="KW-1185">Reference proteome</keyword>
<evidence type="ECO:0000313" key="3">
    <source>
        <dbReference type="EMBL" id="CAF0908900.1"/>
    </source>
</evidence>
<dbReference type="EMBL" id="CAJNOH010000150">
    <property type="protein sequence ID" value="CAF0908900.1"/>
    <property type="molecule type" value="Genomic_DNA"/>
</dbReference>
<dbReference type="Proteomes" id="UP000663854">
    <property type="component" value="Unassembled WGS sequence"/>
</dbReference>
<feature type="chain" id="PRO_5036223784" evidence="1">
    <location>
        <begin position="17"/>
        <end position="175"/>
    </location>
</feature>
<organism evidence="3 5">
    <name type="scientific">Rotaria sordida</name>
    <dbReference type="NCBI Taxonomy" id="392033"/>
    <lineage>
        <taxon>Eukaryota</taxon>
        <taxon>Metazoa</taxon>
        <taxon>Spiralia</taxon>
        <taxon>Gnathifera</taxon>
        <taxon>Rotifera</taxon>
        <taxon>Eurotatoria</taxon>
        <taxon>Bdelloidea</taxon>
        <taxon>Philodinida</taxon>
        <taxon>Philodinidae</taxon>
        <taxon>Rotaria</taxon>
    </lineage>
</organism>
<reference evidence="3" key="1">
    <citation type="submission" date="2021-02" db="EMBL/GenBank/DDBJ databases">
        <authorList>
            <person name="Nowell W R."/>
        </authorList>
    </citation>
    <scope>NUCLEOTIDE SEQUENCE</scope>
</reference>
<dbReference type="Proteomes" id="UP000663882">
    <property type="component" value="Unassembled WGS sequence"/>
</dbReference>
<dbReference type="OrthoDB" id="9984661at2759"/>
<accession>A0A814A383</accession>
<feature type="signal peptide" evidence="1">
    <location>
        <begin position="1"/>
        <end position="16"/>
    </location>
</feature>
<evidence type="ECO:0000313" key="2">
    <source>
        <dbReference type="EMBL" id="CAF0846635.1"/>
    </source>
</evidence>
<proteinExistence type="predicted"/>
<dbReference type="Proteomes" id="UP000663870">
    <property type="component" value="Unassembled WGS sequence"/>
</dbReference>
<protein>
    <submittedName>
        <fullName evidence="3">Uncharacterized protein</fullName>
    </submittedName>
</protein>
<gene>
    <name evidence="4" type="ORF">JXQ802_LOCUS11586</name>
    <name evidence="3" type="ORF">PYM288_LOCUS9910</name>
    <name evidence="2" type="ORF">RFH988_LOCUS6235</name>
</gene>
<dbReference type="EMBL" id="CAJNOO010000184">
    <property type="protein sequence ID" value="CAF0846635.1"/>
    <property type="molecule type" value="Genomic_DNA"/>
</dbReference>